<dbReference type="SMART" id="SM00034">
    <property type="entry name" value="CLECT"/>
    <property type="match status" value="1"/>
</dbReference>
<accession>A0A8W8LKC6</accession>
<evidence type="ECO:0000313" key="4">
    <source>
        <dbReference type="EnsemblMetazoa" id="G28680.1:cds"/>
    </source>
</evidence>
<dbReference type="PROSITE" id="PS50041">
    <property type="entry name" value="C_TYPE_LECTIN_2"/>
    <property type="match status" value="1"/>
</dbReference>
<evidence type="ECO:0000313" key="5">
    <source>
        <dbReference type="Proteomes" id="UP000005408"/>
    </source>
</evidence>
<dbReference type="PANTHER" id="PTHR22803">
    <property type="entry name" value="MANNOSE, PHOSPHOLIPASE, LECTIN RECEPTOR RELATED"/>
    <property type="match status" value="1"/>
</dbReference>
<keyword evidence="5" id="KW-1185">Reference proteome</keyword>
<organism evidence="4 5">
    <name type="scientific">Magallana gigas</name>
    <name type="common">Pacific oyster</name>
    <name type="synonym">Crassostrea gigas</name>
    <dbReference type="NCBI Taxonomy" id="29159"/>
    <lineage>
        <taxon>Eukaryota</taxon>
        <taxon>Metazoa</taxon>
        <taxon>Spiralia</taxon>
        <taxon>Lophotrochozoa</taxon>
        <taxon>Mollusca</taxon>
        <taxon>Bivalvia</taxon>
        <taxon>Autobranchia</taxon>
        <taxon>Pteriomorphia</taxon>
        <taxon>Ostreida</taxon>
        <taxon>Ostreoidea</taxon>
        <taxon>Ostreidae</taxon>
        <taxon>Magallana</taxon>
    </lineage>
</organism>
<dbReference type="AlphaFoldDB" id="A0A8W8LKC6"/>
<dbReference type="InterPro" id="IPR016187">
    <property type="entry name" value="CTDL_fold"/>
</dbReference>
<feature type="domain" description="C-type lectin" evidence="3">
    <location>
        <begin position="123"/>
        <end position="248"/>
    </location>
</feature>
<dbReference type="EnsemblMetazoa" id="G28680.1">
    <property type="protein sequence ID" value="G28680.1:cds"/>
    <property type="gene ID" value="G28680"/>
</dbReference>
<feature type="chain" id="PRO_5036454114" description="C-type lectin domain-containing protein" evidence="2">
    <location>
        <begin position="26"/>
        <end position="251"/>
    </location>
</feature>
<dbReference type="OMA" id="FANSANH"/>
<dbReference type="PROSITE" id="PS00615">
    <property type="entry name" value="C_TYPE_LECTIN_1"/>
    <property type="match status" value="1"/>
</dbReference>
<dbReference type="OrthoDB" id="6077435at2759"/>
<keyword evidence="1" id="KW-1015">Disulfide bond</keyword>
<proteinExistence type="predicted"/>
<evidence type="ECO:0000256" key="1">
    <source>
        <dbReference type="ARBA" id="ARBA00023157"/>
    </source>
</evidence>
<evidence type="ECO:0000256" key="2">
    <source>
        <dbReference type="SAM" id="SignalP"/>
    </source>
</evidence>
<name>A0A8W8LKC6_MAGGI</name>
<feature type="signal peptide" evidence="2">
    <location>
        <begin position="1"/>
        <end position="25"/>
    </location>
</feature>
<dbReference type="InterPro" id="IPR001304">
    <property type="entry name" value="C-type_lectin-like"/>
</dbReference>
<evidence type="ECO:0000259" key="3">
    <source>
        <dbReference type="PROSITE" id="PS50041"/>
    </source>
</evidence>
<dbReference type="Pfam" id="PF00059">
    <property type="entry name" value="Lectin_C"/>
    <property type="match status" value="1"/>
</dbReference>
<dbReference type="InterPro" id="IPR016186">
    <property type="entry name" value="C-type_lectin-like/link_sf"/>
</dbReference>
<dbReference type="SUPFAM" id="SSF56436">
    <property type="entry name" value="C-type lectin-like"/>
    <property type="match status" value="1"/>
</dbReference>
<dbReference type="CDD" id="cd00037">
    <property type="entry name" value="CLECT"/>
    <property type="match status" value="1"/>
</dbReference>
<protein>
    <recommendedName>
        <fullName evidence="3">C-type lectin domain-containing protein</fullName>
    </recommendedName>
</protein>
<reference evidence="4" key="1">
    <citation type="submission" date="2022-08" db="UniProtKB">
        <authorList>
            <consortium name="EnsemblMetazoa"/>
        </authorList>
    </citation>
    <scope>IDENTIFICATION</scope>
    <source>
        <strain evidence="4">05x7-T-G4-1.051#20</strain>
    </source>
</reference>
<sequence length="251" mass="28182">MAAFSIGPSIIPLFCFFILFGGLNSAYKDQTFVKDLAFSNHLPTNGGLYYIDIKGTVSISHCAMLCTLATPCCAGVLFHINTGTCHILRSRLYESSVNFSRIDAGWEYFAVSSSCCDQRWHLFDGHCYRYVQALASWNEAKDDCKNQGGYLAIIETEMENTWVKETFLPAWNPDTCVSNGDLCCNLWVGASDQDREGMFQWVNNNSLTFTHWFPGEPNGGRNEDCVQLCNNGQWNDESCSNNENALCEKEL</sequence>
<dbReference type="Gene3D" id="3.10.100.10">
    <property type="entry name" value="Mannose-Binding Protein A, subunit A"/>
    <property type="match status" value="1"/>
</dbReference>
<dbReference type="InterPro" id="IPR018378">
    <property type="entry name" value="C-type_lectin_CS"/>
</dbReference>
<dbReference type="Proteomes" id="UP000005408">
    <property type="component" value="Unassembled WGS sequence"/>
</dbReference>
<keyword evidence="2" id="KW-0732">Signal</keyword>
<dbReference type="InterPro" id="IPR050111">
    <property type="entry name" value="C-type_lectin/snaclec_domain"/>
</dbReference>